<sequence length="304" mass="35020">MYSIKKVSEILGIPTVTIRAWENRYQIITPVRSKGGHRLYSESDIDTLTWLKSQLTDHNMKIGEAVYLLKQKELETPSMESQASHISKTCRDLIENLYKDLIDFNTTSSHQTIDLAFSIYHYEDVFHNIFTPVLVQLGMNWENREISTAQEHFSTQLIMQRILQFFRILPIHPQLPKAIALCPEGEHHHIGLMLFSLFLRTKGLEVIYLGPNTPLGELASLIEEKNISVIAVSISDPKYVEMMESWVEATLRKFPDLIFALGGTGFNQYTAQLSRYVQSTNQADWEAWYQAAIVKPNHAFFARR</sequence>
<dbReference type="SMART" id="SM00422">
    <property type="entry name" value="HTH_MERR"/>
    <property type="match status" value="1"/>
</dbReference>
<dbReference type="Gene3D" id="1.10.1660.10">
    <property type="match status" value="1"/>
</dbReference>
<dbReference type="InterPro" id="IPR036594">
    <property type="entry name" value="Meth_synthase_dom"/>
</dbReference>
<dbReference type="Pfam" id="PF02310">
    <property type="entry name" value="B12-binding"/>
    <property type="match status" value="1"/>
</dbReference>
<keyword evidence="3" id="KW-0804">Transcription</keyword>
<gene>
    <name evidence="6" type="ORF">NV381_21095</name>
</gene>
<organism evidence="6 7">
    <name type="scientific">Paenibacillus radicis</name>
    <name type="common">ex Xue et al. 2023</name>
    <dbReference type="NCBI Taxonomy" id="2972489"/>
    <lineage>
        <taxon>Bacteria</taxon>
        <taxon>Bacillati</taxon>
        <taxon>Bacillota</taxon>
        <taxon>Bacilli</taxon>
        <taxon>Bacillales</taxon>
        <taxon>Paenibacillaceae</taxon>
        <taxon>Paenibacillus</taxon>
    </lineage>
</organism>
<evidence type="ECO:0000313" key="7">
    <source>
        <dbReference type="Proteomes" id="UP001300012"/>
    </source>
</evidence>
<dbReference type="InterPro" id="IPR000551">
    <property type="entry name" value="MerR-type_HTH_dom"/>
</dbReference>
<dbReference type="PANTHER" id="PTHR30204:SF67">
    <property type="entry name" value="HTH-TYPE TRANSCRIPTIONAL REGULATOR MLRA-RELATED"/>
    <property type="match status" value="1"/>
</dbReference>
<dbReference type="Gene3D" id="1.10.1240.10">
    <property type="entry name" value="Methionine synthase domain"/>
    <property type="match status" value="1"/>
</dbReference>
<reference evidence="6 7" key="1">
    <citation type="submission" date="2022-08" db="EMBL/GenBank/DDBJ databases">
        <title>Paenibacillus endoradicis sp. nov., Paenibacillus radicibacter sp. nov and Paenibacillus pararadicis sp. nov., three cold-adapted plant growth-promoting bacteria isolated from root of Larix gmelinii in Great Khingan.</title>
        <authorList>
            <person name="Xue H."/>
        </authorList>
    </citation>
    <scope>NUCLEOTIDE SEQUENCE [LARGE SCALE GENOMIC DNA]</scope>
    <source>
        <strain evidence="6 7">N5-1-1-5</strain>
    </source>
</reference>
<dbReference type="InterPro" id="IPR009061">
    <property type="entry name" value="DNA-bd_dom_put_sf"/>
</dbReference>
<dbReference type="Pfam" id="PF02607">
    <property type="entry name" value="B12-binding_2"/>
    <property type="match status" value="1"/>
</dbReference>
<evidence type="ECO:0000259" key="5">
    <source>
        <dbReference type="PROSITE" id="PS51332"/>
    </source>
</evidence>
<keyword evidence="7" id="KW-1185">Reference proteome</keyword>
<dbReference type="InterPro" id="IPR006158">
    <property type="entry name" value="Cobalamin-bd"/>
</dbReference>
<dbReference type="PROSITE" id="PS50937">
    <property type="entry name" value="HTH_MERR_2"/>
    <property type="match status" value="1"/>
</dbReference>
<protein>
    <submittedName>
        <fullName evidence="6">MerR family transcriptional regulator</fullName>
    </submittedName>
</protein>
<dbReference type="Gene3D" id="3.40.50.280">
    <property type="entry name" value="Cobalamin-binding domain"/>
    <property type="match status" value="1"/>
</dbReference>
<dbReference type="Pfam" id="PF13411">
    <property type="entry name" value="MerR_1"/>
    <property type="match status" value="1"/>
</dbReference>
<dbReference type="SUPFAM" id="SSF46955">
    <property type="entry name" value="Putative DNA-binding domain"/>
    <property type="match status" value="1"/>
</dbReference>
<dbReference type="EMBL" id="JANQBD010000016">
    <property type="protein sequence ID" value="MCR8633684.1"/>
    <property type="molecule type" value="Genomic_DNA"/>
</dbReference>
<evidence type="ECO:0000256" key="3">
    <source>
        <dbReference type="ARBA" id="ARBA00023163"/>
    </source>
</evidence>
<dbReference type="RefSeq" id="WP_258215259.1">
    <property type="nucleotide sequence ID" value="NZ_JANQBD010000016.1"/>
</dbReference>
<evidence type="ECO:0000256" key="2">
    <source>
        <dbReference type="ARBA" id="ARBA00023125"/>
    </source>
</evidence>
<evidence type="ECO:0000259" key="4">
    <source>
        <dbReference type="PROSITE" id="PS50937"/>
    </source>
</evidence>
<feature type="domain" description="HTH merR-type" evidence="4">
    <location>
        <begin position="1"/>
        <end position="48"/>
    </location>
</feature>
<dbReference type="InterPro" id="IPR047057">
    <property type="entry name" value="MerR_fam"/>
</dbReference>
<keyword evidence="2" id="KW-0238">DNA-binding</keyword>
<dbReference type="InterPro" id="IPR036724">
    <property type="entry name" value="Cobalamin-bd_sf"/>
</dbReference>
<dbReference type="Proteomes" id="UP001300012">
    <property type="component" value="Unassembled WGS sequence"/>
</dbReference>
<dbReference type="PANTHER" id="PTHR30204">
    <property type="entry name" value="REDOX-CYCLING DRUG-SENSING TRANSCRIPTIONAL ACTIVATOR SOXR"/>
    <property type="match status" value="1"/>
</dbReference>
<proteinExistence type="predicted"/>
<keyword evidence="1" id="KW-0805">Transcription regulation</keyword>
<evidence type="ECO:0000256" key="1">
    <source>
        <dbReference type="ARBA" id="ARBA00023015"/>
    </source>
</evidence>
<dbReference type="InterPro" id="IPR003759">
    <property type="entry name" value="Cbl-bd_cap"/>
</dbReference>
<dbReference type="SUPFAM" id="SSF52242">
    <property type="entry name" value="Cobalamin (vitamin B12)-binding domain"/>
    <property type="match status" value="1"/>
</dbReference>
<name>A0ABT1YKH3_9BACL</name>
<evidence type="ECO:0000313" key="6">
    <source>
        <dbReference type="EMBL" id="MCR8633684.1"/>
    </source>
</evidence>
<dbReference type="CDD" id="cd02065">
    <property type="entry name" value="B12-binding_like"/>
    <property type="match status" value="1"/>
</dbReference>
<dbReference type="CDD" id="cd01104">
    <property type="entry name" value="HTH_MlrA-CarA"/>
    <property type="match status" value="1"/>
</dbReference>
<comment type="caution">
    <text evidence="6">The sequence shown here is derived from an EMBL/GenBank/DDBJ whole genome shotgun (WGS) entry which is preliminary data.</text>
</comment>
<dbReference type="PROSITE" id="PS51332">
    <property type="entry name" value="B12_BINDING"/>
    <property type="match status" value="1"/>
</dbReference>
<accession>A0ABT1YKH3</accession>
<feature type="domain" description="B12-binding" evidence="5">
    <location>
        <begin position="175"/>
        <end position="304"/>
    </location>
</feature>